<name>A0ABZ1NEK1_9NOCA</name>
<dbReference type="CDD" id="cd05399">
    <property type="entry name" value="NT_Rel-Spo_like"/>
    <property type="match status" value="1"/>
</dbReference>
<dbReference type="Gene3D" id="1.10.287.860">
    <property type="entry name" value="Nucleotidyltransferase"/>
    <property type="match status" value="1"/>
</dbReference>
<dbReference type="RefSeq" id="WP_405150328.1">
    <property type="nucleotide sequence ID" value="NZ_CP109527.1"/>
</dbReference>
<reference evidence="2 3" key="1">
    <citation type="submission" date="2022-10" db="EMBL/GenBank/DDBJ databases">
        <title>The complete genomes of actinobacterial strains from the NBC collection.</title>
        <authorList>
            <person name="Joergensen T.S."/>
            <person name="Alvarez Arevalo M."/>
            <person name="Sterndorff E.B."/>
            <person name="Faurdal D."/>
            <person name="Vuksanovic O."/>
            <person name="Mourched A.-S."/>
            <person name="Charusanti P."/>
            <person name="Shaw S."/>
            <person name="Blin K."/>
            <person name="Weber T."/>
        </authorList>
    </citation>
    <scope>NUCLEOTIDE SEQUENCE [LARGE SCALE GENOMIC DNA]</scope>
    <source>
        <strain evidence="2 3">NBC_01413</strain>
    </source>
</reference>
<dbReference type="SMART" id="SM00954">
    <property type="entry name" value="RelA_SpoT"/>
    <property type="match status" value="1"/>
</dbReference>
<dbReference type="PANTHER" id="PTHR41773:SF1">
    <property type="entry name" value="RELA_SPOT DOMAIN-CONTAINING PROTEIN"/>
    <property type="match status" value="1"/>
</dbReference>
<evidence type="ECO:0000313" key="2">
    <source>
        <dbReference type="EMBL" id="WTY38442.1"/>
    </source>
</evidence>
<dbReference type="Pfam" id="PF04607">
    <property type="entry name" value="RelA_SpoT"/>
    <property type="match status" value="1"/>
</dbReference>
<proteinExistence type="predicted"/>
<sequence length="333" mass="38395">MTKALDESDWNAMFDERTPTLERLRDEVEHILTAMLLDIKVHDIRVRVKKKKSFLEKIERKKYSAPFEQMTDLVGARVVCSFLNDIGKVESAIGQEFAVVEKDNKLDESRPETFGYQSVHFLCKFKDGYSGPRYEGLHDLVFEIQLRTILQDAWAVVEHTLAYKGRTSTPPDLRRDFSALAGLLHVADKTFQQIQDRGEILEGEANRDVRELISETADGGLPAKVELDIDRNTLRALLQEKFPDRTDSSPRIYASLAEEMAGDGVIGISQLQEIIDEYIDRVIEDEKRFPPKDMTTREHTRYGRVGIVRRIMRERNPDYKMLPMPRPNRKQPG</sequence>
<feature type="domain" description="RelA/SpoT" evidence="1">
    <location>
        <begin position="46"/>
        <end position="169"/>
    </location>
</feature>
<dbReference type="SUPFAM" id="SSF81301">
    <property type="entry name" value="Nucleotidyltransferase"/>
    <property type="match status" value="1"/>
</dbReference>
<dbReference type="PANTHER" id="PTHR41773">
    <property type="entry name" value="GTP PYROPHOSPHATASE-RELATED"/>
    <property type="match status" value="1"/>
</dbReference>
<dbReference type="InterPro" id="IPR007685">
    <property type="entry name" value="RelA_SpoT"/>
</dbReference>
<dbReference type="InterPro" id="IPR043519">
    <property type="entry name" value="NT_sf"/>
</dbReference>
<organism evidence="2 3">
    <name type="scientific">Nocardia salmonicida</name>
    <dbReference type="NCBI Taxonomy" id="53431"/>
    <lineage>
        <taxon>Bacteria</taxon>
        <taxon>Bacillati</taxon>
        <taxon>Actinomycetota</taxon>
        <taxon>Actinomycetes</taxon>
        <taxon>Mycobacteriales</taxon>
        <taxon>Nocardiaceae</taxon>
        <taxon>Nocardia</taxon>
    </lineage>
</organism>
<accession>A0ABZ1NEK1</accession>
<dbReference type="Gene3D" id="3.30.460.10">
    <property type="entry name" value="Beta Polymerase, domain 2"/>
    <property type="match status" value="1"/>
</dbReference>
<evidence type="ECO:0000259" key="1">
    <source>
        <dbReference type="SMART" id="SM00954"/>
    </source>
</evidence>
<dbReference type="Proteomes" id="UP001621418">
    <property type="component" value="Chromosome"/>
</dbReference>
<evidence type="ECO:0000313" key="3">
    <source>
        <dbReference type="Proteomes" id="UP001621418"/>
    </source>
</evidence>
<protein>
    <recommendedName>
        <fullName evidence="1">RelA/SpoT domain-containing protein</fullName>
    </recommendedName>
</protein>
<dbReference type="EMBL" id="CP109527">
    <property type="protein sequence ID" value="WTY38442.1"/>
    <property type="molecule type" value="Genomic_DNA"/>
</dbReference>
<keyword evidence="3" id="KW-1185">Reference proteome</keyword>
<gene>
    <name evidence="2" type="ORF">OG308_11690</name>
</gene>